<reference evidence="3" key="1">
    <citation type="submission" date="2012-12" db="EMBL/GenBank/DDBJ databases">
        <authorList>
            <person name="Hellsten U."/>
            <person name="Grimwood J."/>
            <person name="Chapman J.A."/>
            <person name="Shapiro H."/>
            <person name="Aerts A."/>
            <person name="Otillar R.P."/>
            <person name="Terry A.Y."/>
            <person name="Boore J.L."/>
            <person name="Simakov O."/>
            <person name="Marletaz F."/>
            <person name="Cho S.-J."/>
            <person name="Edsinger-Gonzales E."/>
            <person name="Havlak P."/>
            <person name="Kuo D.-H."/>
            <person name="Larsson T."/>
            <person name="Lv J."/>
            <person name="Arendt D."/>
            <person name="Savage R."/>
            <person name="Osoegawa K."/>
            <person name="de Jong P."/>
            <person name="Lindberg D.R."/>
            <person name="Seaver E.C."/>
            <person name="Weisblat D.A."/>
            <person name="Putnam N.H."/>
            <person name="Grigoriev I.V."/>
            <person name="Rokhsar D.S."/>
        </authorList>
    </citation>
    <scope>NUCLEOTIDE SEQUENCE</scope>
</reference>
<dbReference type="GeneID" id="20216650"/>
<reference evidence="2" key="3">
    <citation type="submission" date="2015-06" db="UniProtKB">
        <authorList>
            <consortium name="EnsemblMetazoa"/>
        </authorList>
    </citation>
    <scope>IDENTIFICATION</scope>
</reference>
<reference evidence="1 3" key="2">
    <citation type="journal article" date="2013" name="Nature">
        <title>Insights into bilaterian evolution from three spiralian genomes.</title>
        <authorList>
            <person name="Simakov O."/>
            <person name="Marletaz F."/>
            <person name="Cho S.J."/>
            <person name="Edsinger-Gonzales E."/>
            <person name="Havlak P."/>
            <person name="Hellsten U."/>
            <person name="Kuo D.H."/>
            <person name="Larsson T."/>
            <person name="Lv J."/>
            <person name="Arendt D."/>
            <person name="Savage R."/>
            <person name="Osoegawa K."/>
            <person name="de Jong P."/>
            <person name="Grimwood J."/>
            <person name="Chapman J.A."/>
            <person name="Shapiro H."/>
            <person name="Aerts A."/>
            <person name="Otillar R.P."/>
            <person name="Terry A.Y."/>
            <person name="Boore J.L."/>
            <person name="Grigoriev I.V."/>
            <person name="Lindberg D.R."/>
            <person name="Seaver E.C."/>
            <person name="Weisblat D.A."/>
            <person name="Putnam N.H."/>
            <person name="Rokhsar D.S."/>
        </authorList>
    </citation>
    <scope>NUCLEOTIDE SEQUENCE</scope>
</reference>
<sequence length="71" mass="8470">MYTFTPVCILVHKYIHRQKYYKKMSEIKPEVEYVIKTGRQVADKKQVDFPHRLNSQIDAIKLQYNKLGAQV</sequence>
<evidence type="ECO:0000313" key="1">
    <source>
        <dbReference type="EMBL" id="ESN95568.1"/>
    </source>
</evidence>
<dbReference type="AlphaFoldDB" id="T1G6F3"/>
<protein>
    <submittedName>
        <fullName evidence="1 2">Uncharacterized protein</fullName>
    </submittedName>
</protein>
<dbReference type="Proteomes" id="UP000015101">
    <property type="component" value="Unassembled WGS sequence"/>
</dbReference>
<dbReference type="OrthoDB" id="10057795at2759"/>
<dbReference type="InParanoid" id="T1G6F3"/>
<dbReference type="CTD" id="20216650"/>
<dbReference type="STRING" id="6412.T1G6F3"/>
<keyword evidence="3" id="KW-1185">Reference proteome</keyword>
<proteinExistence type="predicted"/>
<name>T1G6F3_HELRO</name>
<gene>
    <name evidence="2" type="primary">20216650</name>
    <name evidence="1" type="ORF">HELRODRAFT_86683</name>
</gene>
<accession>T1G6F3</accession>
<evidence type="ECO:0000313" key="2">
    <source>
        <dbReference type="EnsemblMetazoa" id="HelroP86683"/>
    </source>
</evidence>
<dbReference type="eggNOG" id="KOG4286">
    <property type="taxonomic scope" value="Eukaryota"/>
</dbReference>
<dbReference type="EMBL" id="KB097519">
    <property type="protein sequence ID" value="ESN95568.1"/>
    <property type="molecule type" value="Genomic_DNA"/>
</dbReference>
<dbReference type="EMBL" id="AMQM01006813">
    <property type="status" value="NOT_ANNOTATED_CDS"/>
    <property type="molecule type" value="Genomic_DNA"/>
</dbReference>
<dbReference type="RefSeq" id="XP_009026311.1">
    <property type="nucleotide sequence ID" value="XM_009028063.1"/>
</dbReference>
<dbReference type="EnsemblMetazoa" id="HelroT86683">
    <property type="protein sequence ID" value="HelroP86683"/>
    <property type="gene ID" value="HelroG86683"/>
</dbReference>
<evidence type="ECO:0000313" key="3">
    <source>
        <dbReference type="Proteomes" id="UP000015101"/>
    </source>
</evidence>
<organism evidence="2 3">
    <name type="scientific">Helobdella robusta</name>
    <name type="common">Californian leech</name>
    <dbReference type="NCBI Taxonomy" id="6412"/>
    <lineage>
        <taxon>Eukaryota</taxon>
        <taxon>Metazoa</taxon>
        <taxon>Spiralia</taxon>
        <taxon>Lophotrochozoa</taxon>
        <taxon>Annelida</taxon>
        <taxon>Clitellata</taxon>
        <taxon>Hirudinea</taxon>
        <taxon>Rhynchobdellida</taxon>
        <taxon>Glossiphoniidae</taxon>
        <taxon>Helobdella</taxon>
    </lineage>
</organism>
<dbReference type="HOGENOM" id="CLU_2742858_0_0_1"/>
<dbReference type="KEGG" id="hro:HELRODRAFT_86683"/>